<evidence type="ECO:0000313" key="1">
    <source>
        <dbReference type="EMBL" id="MCM5682626.1"/>
    </source>
</evidence>
<protein>
    <recommendedName>
        <fullName evidence="3">LPS export ABC transporter periplasmic protein LptC</fullName>
    </recommendedName>
</protein>
<accession>A0ABT0YV42</accession>
<evidence type="ECO:0008006" key="3">
    <source>
        <dbReference type="Google" id="ProtNLM"/>
    </source>
</evidence>
<keyword evidence="2" id="KW-1185">Reference proteome</keyword>
<organism evidence="1 2">
    <name type="scientific">Caldimonas mangrovi</name>
    <dbReference type="NCBI Taxonomy" id="2944811"/>
    <lineage>
        <taxon>Bacteria</taxon>
        <taxon>Pseudomonadati</taxon>
        <taxon>Pseudomonadota</taxon>
        <taxon>Betaproteobacteria</taxon>
        <taxon>Burkholderiales</taxon>
        <taxon>Sphaerotilaceae</taxon>
        <taxon>Caldimonas</taxon>
    </lineage>
</organism>
<gene>
    <name evidence="1" type="ORF">M8A51_24100</name>
</gene>
<sequence>MRVLVLLLILAGVGAYYWKDRREISETKISRYVRAHVDAMQRKDAEALCNQLAPDFQGNYLRVAGGSLQAQQIDRKQSCQNLQEFFDLKISMDRTLPAGSEYAVDYSINVDRIDISADKKQATVQTRSRLNLANLMTVDSTTTDTLRMLDGAVVMQASEGRVRVSGAAIGARP</sequence>
<dbReference type="Proteomes" id="UP001165541">
    <property type="component" value="Unassembled WGS sequence"/>
</dbReference>
<proteinExistence type="predicted"/>
<evidence type="ECO:0000313" key="2">
    <source>
        <dbReference type="Proteomes" id="UP001165541"/>
    </source>
</evidence>
<dbReference type="EMBL" id="JAMKFE010000021">
    <property type="protein sequence ID" value="MCM5682626.1"/>
    <property type="molecule type" value="Genomic_DNA"/>
</dbReference>
<dbReference type="RefSeq" id="WP_251781172.1">
    <property type="nucleotide sequence ID" value="NZ_JAMKFE010000021.1"/>
</dbReference>
<name>A0ABT0YV42_9BURK</name>
<reference evidence="1" key="1">
    <citation type="submission" date="2022-05" db="EMBL/GenBank/DDBJ databases">
        <title>Schlegelella sp. nov., isolated from mangrove soil.</title>
        <authorList>
            <person name="Liu Y."/>
            <person name="Ge X."/>
            <person name="Liu W."/>
        </authorList>
    </citation>
    <scope>NUCLEOTIDE SEQUENCE</scope>
    <source>
        <strain evidence="1">S2-27</strain>
    </source>
</reference>
<comment type="caution">
    <text evidence="1">The sequence shown here is derived from an EMBL/GenBank/DDBJ whole genome shotgun (WGS) entry which is preliminary data.</text>
</comment>